<organism evidence="2 3">
    <name type="scientific">Zygosaccharomyces mellis</name>
    <dbReference type="NCBI Taxonomy" id="42258"/>
    <lineage>
        <taxon>Eukaryota</taxon>
        <taxon>Fungi</taxon>
        <taxon>Dikarya</taxon>
        <taxon>Ascomycota</taxon>
        <taxon>Saccharomycotina</taxon>
        <taxon>Saccharomycetes</taxon>
        <taxon>Saccharomycetales</taxon>
        <taxon>Saccharomycetaceae</taxon>
        <taxon>Zygosaccharomyces</taxon>
    </lineage>
</organism>
<evidence type="ECO:0000313" key="3">
    <source>
        <dbReference type="Proteomes" id="UP000301737"/>
    </source>
</evidence>
<dbReference type="PANTHER" id="PTHR13246:SF1">
    <property type="entry name" value="CYTOSOLIC ENDO-BETA-N-ACETYLGLUCOSAMINIDASE"/>
    <property type="match status" value="1"/>
</dbReference>
<evidence type="ECO:0000259" key="1">
    <source>
        <dbReference type="Pfam" id="PF03644"/>
    </source>
</evidence>
<dbReference type="Gene3D" id="3.20.20.80">
    <property type="entry name" value="Glycosidases"/>
    <property type="match status" value="1"/>
</dbReference>
<dbReference type="PANTHER" id="PTHR13246">
    <property type="entry name" value="ENDO BETA N-ACETYLGLUCOSAMINIDASE"/>
    <property type="match status" value="1"/>
</dbReference>
<feature type="domain" description="Cytosolic endo-beta-N-acetylglucosaminidase TIM barrel" evidence="1">
    <location>
        <begin position="95"/>
        <end position="375"/>
    </location>
</feature>
<evidence type="ECO:0000313" key="2">
    <source>
        <dbReference type="EMBL" id="GCE97292.1"/>
    </source>
</evidence>
<reference evidence="2 3" key="1">
    <citation type="submission" date="2019-01" db="EMBL/GenBank/DDBJ databases">
        <title>Draft Genome Sequencing of Zygosaccharomyces mellis Ca-7.</title>
        <authorList>
            <person name="Shiwa Y."/>
            <person name="Kanesaki Y."/>
            <person name="Ishige T."/>
            <person name="Mura K."/>
            <person name="Hori T."/>
            <person name="Tamura T."/>
        </authorList>
    </citation>
    <scope>NUCLEOTIDE SEQUENCE [LARGE SCALE GENOMIC DNA]</scope>
    <source>
        <strain evidence="2 3">Ca-7</strain>
    </source>
</reference>
<proteinExistence type="predicted"/>
<dbReference type="Proteomes" id="UP000301737">
    <property type="component" value="Unassembled WGS sequence"/>
</dbReference>
<dbReference type="GO" id="GO:0005829">
    <property type="term" value="C:cytosol"/>
    <property type="evidence" value="ECO:0007669"/>
    <property type="project" value="UniProtKB-SubCell"/>
</dbReference>
<dbReference type="EMBL" id="BIMX01000001">
    <property type="protein sequence ID" value="GCE97292.1"/>
    <property type="molecule type" value="Genomic_DNA"/>
</dbReference>
<dbReference type="GO" id="GO:0033925">
    <property type="term" value="F:mannosyl-glycoprotein endo-beta-N-acetylglucosaminidase activity"/>
    <property type="evidence" value="ECO:0007669"/>
    <property type="project" value="UniProtKB-EC"/>
</dbReference>
<dbReference type="AlphaFoldDB" id="A0A4C2E417"/>
<protein>
    <recommendedName>
        <fullName evidence="1">Cytosolic endo-beta-N-acetylglucosaminidase TIM barrel domain-containing protein</fullName>
    </recommendedName>
</protein>
<comment type="caution">
    <text evidence="2">The sequence shown here is derived from an EMBL/GenBank/DDBJ whole genome shotgun (WGS) entry which is preliminary data.</text>
</comment>
<dbReference type="OrthoDB" id="284473at2759"/>
<gene>
    <name evidence="2" type="ORF">ZYGM_004815</name>
</gene>
<sequence length="641" mass="74069">MGITNQAPDKSRITSLYFDDLTSLQRWFDKGFMDLKDFSNVPKEKYSSYSKFKKDDTLIIPNLTFRKTEVTACHDFKGGYQSGHDLCPNGQYGMEYCVPYSLRYPEVIDKFIYFSHHCVTIPPAPWTNYLHRHSIPVLGTLIFEHYSHSGELFKKNTKGEFQYVCFLVELCRIFHFEGWLINFEAGFGDNWHQVMPFLKTLTTRVECEIYGGTVMWYDSFITFANKPIHQNEVNIFNYDAYRNSSQFMTNYMWNSHNVSNSLRNVGALGMHSRVALGIDVWGRSMQVCRGGFESHVAVYYAKKFGTNAVLFAPGWTYENFGQDRFYEKDDEFWGNIKNTLLSNSCPESQLSSWYVSDTKKTRYFTTFFSTGSGSFFNLNGRRISNNNWVQLGLSTPLPINSSSYLNFKDSFVGGSCLEVSLSPMENGMLHLFKFEQFVDDHQRSFDTKMRVKFSYKSLGILPIVKLVIKCFVVRRGKRSKTILKVDDVSLVLPLIHDDCQTKQGFTRWASVDQLFPLPSLESKFSEEYYVEGAHLEWIVNDNDNRDEWMMVPEKTEDLDCKLLIGSLCLEIGASDQVNKIQVTRNGSEVSWQDEENSFMWLKLQDGNLDSILFVPMTEIEDKPPTILECGRNGDLKFILKG</sequence>
<dbReference type="InterPro" id="IPR032979">
    <property type="entry name" value="ENGase"/>
</dbReference>
<dbReference type="InterPro" id="IPR005201">
    <property type="entry name" value="TIM_ENGase"/>
</dbReference>
<accession>A0A4C2E417</accession>
<dbReference type="Gene3D" id="2.60.120.260">
    <property type="entry name" value="Galactose-binding domain-like"/>
    <property type="match status" value="1"/>
</dbReference>
<keyword evidence="3" id="KW-1185">Reference proteome</keyword>
<name>A0A4C2E417_9SACH</name>
<dbReference type="Pfam" id="PF03644">
    <property type="entry name" value="Glyco_hydro_85"/>
    <property type="match status" value="1"/>
</dbReference>